<dbReference type="RefSeq" id="WP_140473783.1">
    <property type="nucleotide sequence ID" value="NZ_RCZD01000008.1"/>
</dbReference>
<organism evidence="1 2">
    <name type="scientific">Ewingella americana</name>
    <dbReference type="NCBI Taxonomy" id="41202"/>
    <lineage>
        <taxon>Bacteria</taxon>
        <taxon>Pseudomonadati</taxon>
        <taxon>Pseudomonadota</taxon>
        <taxon>Gammaproteobacteria</taxon>
        <taxon>Enterobacterales</taxon>
        <taxon>Yersiniaceae</taxon>
        <taxon>Ewingella</taxon>
    </lineage>
</organism>
<reference evidence="1 2" key="1">
    <citation type="journal article" date="2019" name="Environ. Microbiol.">
        <title>Species interactions and distinct microbial communities in high Arctic permafrost affected cryosols are associated with the CH4 and CO2 gas fluxes.</title>
        <authorList>
            <person name="Altshuler I."/>
            <person name="Hamel J."/>
            <person name="Turney S."/>
            <person name="Magnuson E."/>
            <person name="Levesque R."/>
            <person name="Greer C."/>
            <person name="Whyte L.G."/>
        </authorList>
    </citation>
    <scope>NUCLEOTIDE SEQUENCE [LARGE SCALE GENOMIC DNA]</scope>
    <source>
        <strain evidence="1 2">E4</strain>
    </source>
</reference>
<dbReference type="EMBL" id="RCZD01000008">
    <property type="protein sequence ID" value="TPG60054.1"/>
    <property type="molecule type" value="Genomic_DNA"/>
</dbReference>
<dbReference type="AlphaFoldDB" id="A0A502GDW2"/>
<keyword evidence="2" id="KW-1185">Reference proteome</keyword>
<evidence type="ECO:0000313" key="1">
    <source>
        <dbReference type="EMBL" id="TPG60054.1"/>
    </source>
</evidence>
<accession>A0A502GDW2</accession>
<gene>
    <name evidence="1" type="ORF">EAH77_15925</name>
</gene>
<comment type="caution">
    <text evidence="1">The sequence shown here is derived from an EMBL/GenBank/DDBJ whole genome shotgun (WGS) entry which is preliminary data.</text>
</comment>
<name>A0A502GDW2_9GAMM</name>
<evidence type="ECO:0000313" key="2">
    <source>
        <dbReference type="Proteomes" id="UP000317663"/>
    </source>
</evidence>
<dbReference type="Proteomes" id="UP000317663">
    <property type="component" value="Unassembled WGS sequence"/>
</dbReference>
<protein>
    <submittedName>
        <fullName evidence="1">Uncharacterized protein</fullName>
    </submittedName>
</protein>
<dbReference type="SUPFAM" id="SSF56059">
    <property type="entry name" value="Glutathione synthetase ATP-binding domain-like"/>
    <property type="match status" value="1"/>
</dbReference>
<sequence>MSPTWKLNELPTIIPKKLVFKHKDTGFSASIRRDVFERIQQVAALGRELYGNNPMWRIDCVIDVEGIPRGVEVNLGEVGGGAYVDCMAESIIGRPVVKSHEELLKSMAAEGYKYVFNPKWIKKFTLSEHFWMKSMPSISLDDALWYHERGEKMKLITYSVDEEMFPLSEHFPIDYKNIHNLNFKSHLVDLCVQHPDVFVETKHLSDIETSENRKWVFKTNYSCQGMDVKIQDSNFDSKAYPDLDREGAHDKIAQRFVESEQNRGYSIVVGVFANGSVYCLINPTLIVGAGFKNTMWVPLLDLHD</sequence>
<proteinExistence type="predicted"/>